<dbReference type="PANTHER" id="PTHR31558:SF3">
    <property type="entry name" value="CW14 PROTEIN"/>
    <property type="match status" value="1"/>
</dbReference>
<organism evidence="1">
    <name type="scientific">Nicotiana tabacum</name>
    <name type="common">Common tobacco</name>
    <dbReference type="NCBI Taxonomy" id="4097"/>
    <lineage>
        <taxon>Eukaryota</taxon>
        <taxon>Viridiplantae</taxon>
        <taxon>Streptophyta</taxon>
        <taxon>Embryophyta</taxon>
        <taxon>Tracheophyta</taxon>
        <taxon>Spermatophyta</taxon>
        <taxon>Magnoliopsida</taxon>
        <taxon>eudicotyledons</taxon>
        <taxon>Gunneridae</taxon>
        <taxon>Pentapetalae</taxon>
        <taxon>asterids</taxon>
        <taxon>lamiids</taxon>
        <taxon>Solanales</taxon>
        <taxon>Solanaceae</taxon>
        <taxon>Nicotianoideae</taxon>
        <taxon>Nicotianeae</taxon>
        <taxon>Nicotiana</taxon>
    </lineage>
</organism>
<dbReference type="PANTHER" id="PTHR31558">
    <property type="entry name" value="CW14 PROTEIN"/>
    <property type="match status" value="1"/>
</dbReference>
<gene>
    <name evidence="1" type="primary">LOC107775260</name>
</gene>
<proteinExistence type="predicted"/>
<dbReference type="RefSeq" id="XP_016450464.1">
    <property type="nucleotide sequence ID" value="XM_016594978.1"/>
</dbReference>
<reference evidence="1" key="1">
    <citation type="submission" date="2025-08" db="UniProtKB">
        <authorList>
            <consortium name="RefSeq"/>
        </authorList>
    </citation>
    <scope>IDENTIFICATION</scope>
</reference>
<accession>A0A1S3YEA9</accession>
<protein>
    <submittedName>
        <fullName evidence="1">Uncharacterized protein</fullName>
    </submittedName>
</protein>
<evidence type="ECO:0000313" key="1">
    <source>
        <dbReference type="RefSeq" id="XP_016450464.1"/>
    </source>
</evidence>
<dbReference type="PaxDb" id="4097-A0A1S3YEA9"/>
<dbReference type="KEGG" id="nta:107775260"/>
<name>A0A1S3YEA9_TOBAC</name>
<dbReference type="STRING" id="4097.A0A1S3YEA9"/>
<dbReference type="OrthoDB" id="9970435at2759"/>
<dbReference type="AlphaFoldDB" id="A0A1S3YEA9"/>
<sequence length="127" mass="15066">MSFILYFKLSESYAKELPSHFQDNIRRVMDDEVEKVKAFPTDGTVPYRERLKILCRVENVEDLRLSAAERKIMHAYNEKTVLSRPQHEFYKGNKAEELAEEVLYYVRLNEIDYVDYQQLGLQGDPLE</sequence>